<evidence type="ECO:0000259" key="7">
    <source>
        <dbReference type="PROSITE" id="PS51900"/>
    </source>
</evidence>
<evidence type="ECO:0000256" key="3">
    <source>
        <dbReference type="ARBA" id="ARBA00023172"/>
    </source>
</evidence>
<feature type="compositionally biased region" description="Polar residues" evidence="5">
    <location>
        <begin position="1"/>
        <end position="10"/>
    </location>
</feature>
<dbReference type="PANTHER" id="PTHR30349:SF81">
    <property type="entry name" value="TYROSINE RECOMBINASE XERC"/>
    <property type="match status" value="1"/>
</dbReference>
<proteinExistence type="predicted"/>
<reference evidence="8 9" key="1">
    <citation type="journal article" date="2021" name="bioRxiv">
        <title>Unraveling nitrogen, sulfur and carbon metabolic pathways and microbial community transcriptional responses to substrate deprivation and toxicity stresses in a bioreactor mimicking anoxic brackish coastal sediment conditions.</title>
        <authorList>
            <person name="Martins P.D."/>
            <person name="Echeveste M.J."/>
            <person name="Arshad A."/>
            <person name="Kurth J."/>
            <person name="Ouboter H."/>
            <person name="Jetten M.S.M."/>
            <person name="Welte C.U."/>
        </authorList>
    </citation>
    <scope>NUCLEOTIDE SEQUENCE [LARGE SCALE GENOMIC DNA]</scope>
    <source>
        <strain evidence="8">MAG_38</strain>
    </source>
</reference>
<keyword evidence="2 4" id="KW-0238">DNA-binding</keyword>
<dbReference type="Gene3D" id="1.10.443.10">
    <property type="entry name" value="Intergrase catalytic core"/>
    <property type="match status" value="1"/>
</dbReference>
<dbReference type="Pfam" id="PF00589">
    <property type="entry name" value="Phage_integrase"/>
    <property type="match status" value="1"/>
</dbReference>
<dbReference type="InterPro" id="IPR044068">
    <property type="entry name" value="CB"/>
</dbReference>
<dbReference type="GO" id="GO:0015074">
    <property type="term" value="P:DNA integration"/>
    <property type="evidence" value="ECO:0007669"/>
    <property type="project" value="UniProtKB-KW"/>
</dbReference>
<dbReference type="PANTHER" id="PTHR30349">
    <property type="entry name" value="PHAGE INTEGRASE-RELATED"/>
    <property type="match status" value="1"/>
</dbReference>
<feature type="domain" description="Tyr recombinase" evidence="6">
    <location>
        <begin position="138"/>
        <end position="320"/>
    </location>
</feature>
<feature type="domain" description="Core-binding (CB)" evidence="7">
    <location>
        <begin position="32"/>
        <end position="117"/>
    </location>
</feature>
<dbReference type="GO" id="GO:0006310">
    <property type="term" value="P:DNA recombination"/>
    <property type="evidence" value="ECO:0007669"/>
    <property type="project" value="UniProtKB-KW"/>
</dbReference>
<dbReference type="Gene3D" id="1.10.150.130">
    <property type="match status" value="1"/>
</dbReference>
<dbReference type="Proteomes" id="UP001197609">
    <property type="component" value="Unassembled WGS sequence"/>
</dbReference>
<evidence type="ECO:0000256" key="2">
    <source>
        <dbReference type="ARBA" id="ARBA00023125"/>
    </source>
</evidence>
<keyword evidence="3" id="KW-0233">DNA recombination</keyword>
<accession>A0AAJ1EI23</accession>
<evidence type="ECO:0000313" key="9">
    <source>
        <dbReference type="Proteomes" id="UP001197609"/>
    </source>
</evidence>
<evidence type="ECO:0000256" key="5">
    <source>
        <dbReference type="SAM" id="MobiDB-lite"/>
    </source>
</evidence>
<evidence type="ECO:0000313" key="8">
    <source>
        <dbReference type="EMBL" id="MBZ0159133.1"/>
    </source>
</evidence>
<dbReference type="InterPro" id="IPR011010">
    <property type="entry name" value="DNA_brk_join_enz"/>
</dbReference>
<dbReference type="InterPro" id="IPR013762">
    <property type="entry name" value="Integrase-like_cat_sf"/>
</dbReference>
<dbReference type="PROSITE" id="PS51900">
    <property type="entry name" value="CB"/>
    <property type="match status" value="1"/>
</dbReference>
<comment type="caution">
    <text evidence="8">The sequence shown here is derived from an EMBL/GenBank/DDBJ whole genome shotgun (WGS) entry which is preliminary data.</text>
</comment>
<evidence type="ECO:0000256" key="4">
    <source>
        <dbReference type="PROSITE-ProRule" id="PRU01248"/>
    </source>
</evidence>
<sequence length="323" mass="37084">MKTGNNSDLNLRNHKVAHNSAKRRPSIRLGEDDVADHIDRFRDYIRIQRNLSPGTITEYTRDLRLFEEATHHLCLLHEIRPSHIENFLKLLREKRGLAPGSVNRKLAVLKSFYRWMLRQGLIDHCPTEALFAAKVPERLPIYLTREEVTRLLAFTRALCNTARGKSLHTMTSLLYYTGMRASELVGLNLTDIQRDGDKQMVRIRGKGDKERVVPLHQKAYDDVQRYLAIRPDSDSAALFVSPGGNRFHRQQINQRLRTVANDLGLGKRLTPHKLRHSFASHLIQADYDISLVAELLGHASLNTTRIYAHLRMADLQRAVATLH</sequence>
<dbReference type="InterPro" id="IPR010998">
    <property type="entry name" value="Integrase_recombinase_N"/>
</dbReference>
<feature type="region of interest" description="Disordered" evidence="5">
    <location>
        <begin position="1"/>
        <end position="24"/>
    </location>
</feature>
<keyword evidence="1" id="KW-0229">DNA integration</keyword>
<dbReference type="PROSITE" id="PS51898">
    <property type="entry name" value="TYR_RECOMBINASE"/>
    <property type="match status" value="1"/>
</dbReference>
<dbReference type="SUPFAM" id="SSF56349">
    <property type="entry name" value="DNA breaking-rejoining enzymes"/>
    <property type="match status" value="1"/>
</dbReference>
<name>A0AAJ1EI23_9BACT</name>
<evidence type="ECO:0000256" key="1">
    <source>
        <dbReference type="ARBA" id="ARBA00022908"/>
    </source>
</evidence>
<dbReference type="InterPro" id="IPR002104">
    <property type="entry name" value="Integrase_catalytic"/>
</dbReference>
<feature type="compositionally biased region" description="Basic residues" evidence="5">
    <location>
        <begin position="12"/>
        <end position="24"/>
    </location>
</feature>
<gene>
    <name evidence="8" type="ORF">K8G79_03150</name>
</gene>
<dbReference type="InterPro" id="IPR050090">
    <property type="entry name" value="Tyrosine_recombinase_XerCD"/>
</dbReference>
<dbReference type="EMBL" id="JAIOIU010000033">
    <property type="protein sequence ID" value="MBZ0159133.1"/>
    <property type="molecule type" value="Genomic_DNA"/>
</dbReference>
<organism evidence="8 9">
    <name type="scientific">Candidatus Methylomirabilis tolerans</name>
    <dbReference type="NCBI Taxonomy" id="3123416"/>
    <lineage>
        <taxon>Bacteria</taxon>
        <taxon>Candidatus Methylomirabilota</taxon>
        <taxon>Candidatus Methylomirabilia</taxon>
        <taxon>Candidatus Methylomirabilales</taxon>
        <taxon>Candidatus Methylomirabilaceae</taxon>
        <taxon>Candidatus Methylomirabilis</taxon>
    </lineage>
</organism>
<dbReference type="AlphaFoldDB" id="A0AAJ1EI23"/>
<evidence type="ECO:0000259" key="6">
    <source>
        <dbReference type="PROSITE" id="PS51898"/>
    </source>
</evidence>
<dbReference type="GO" id="GO:0003677">
    <property type="term" value="F:DNA binding"/>
    <property type="evidence" value="ECO:0007669"/>
    <property type="project" value="UniProtKB-UniRule"/>
</dbReference>
<dbReference type="Pfam" id="PF02899">
    <property type="entry name" value="Phage_int_SAM_1"/>
    <property type="match status" value="1"/>
</dbReference>
<dbReference type="InterPro" id="IPR004107">
    <property type="entry name" value="Integrase_SAM-like_N"/>
</dbReference>
<protein>
    <submittedName>
        <fullName evidence="8">Tyrosine-type recombinase/integrase</fullName>
    </submittedName>
</protein>